<proteinExistence type="predicted"/>
<organism evidence="3 4">
    <name type="scientific">Janibacter indicus</name>
    <dbReference type="NCBI Taxonomy" id="857417"/>
    <lineage>
        <taxon>Bacteria</taxon>
        <taxon>Bacillati</taxon>
        <taxon>Actinomycetota</taxon>
        <taxon>Actinomycetes</taxon>
        <taxon>Micrococcales</taxon>
        <taxon>Intrasporangiaceae</taxon>
        <taxon>Janibacter</taxon>
    </lineage>
</organism>
<evidence type="ECO:0000313" key="3">
    <source>
        <dbReference type="EMBL" id="SMC53053.1"/>
    </source>
</evidence>
<evidence type="ECO:0008006" key="5">
    <source>
        <dbReference type="Google" id="ProtNLM"/>
    </source>
</evidence>
<reference evidence="3 4" key="1">
    <citation type="submission" date="2017-04" db="EMBL/GenBank/DDBJ databases">
        <authorList>
            <person name="Afonso C.L."/>
            <person name="Miller P.J."/>
            <person name="Scott M.A."/>
            <person name="Spackman E."/>
            <person name="Goraichik I."/>
            <person name="Dimitrov K.M."/>
            <person name="Suarez D.L."/>
            <person name="Swayne D.E."/>
        </authorList>
    </citation>
    <scope>NUCLEOTIDE SEQUENCE [LARGE SCALE GENOMIC DNA]</scope>
    <source>
        <strain evidence="3 4">CGMCC 1.12511</strain>
    </source>
</reference>
<sequence length="304" mass="29893">MRKVTVLGSAAAFTLTVALPALAVLPTDVIVSPAGKGVVEFGADDEWGGGGGGDGGGGDGGGGDGGGGDGGGGDGGGAPAADPAARPVAASPSRPLTAEEESRIAAGLGACVGAKIVSGTAVSGCFGSVPEVSVVPAGQPARPRVSVASVRQEAVDQIALTKPDLQASPCLSDADSCRGTVGVPVWLWVGEGDGGLPSESASATAGRFSIQATAKVSQVKWSLGDGQTTVCSGTGTKYDEAAHGWSAPECGFEHGWKKAGTYTLTATYVWDISWSGDQTGSATQLMSSTQQVTVGELQSVVSKN</sequence>
<gene>
    <name evidence="3" type="ORF">SAMN06296429_104296</name>
</gene>
<evidence type="ECO:0000313" key="4">
    <source>
        <dbReference type="Proteomes" id="UP000192634"/>
    </source>
</evidence>
<feature type="compositionally biased region" description="Gly residues" evidence="1">
    <location>
        <begin position="48"/>
        <end position="78"/>
    </location>
</feature>
<evidence type="ECO:0000256" key="1">
    <source>
        <dbReference type="SAM" id="MobiDB-lite"/>
    </source>
</evidence>
<protein>
    <recommendedName>
        <fullName evidence="5">PKD domain-containing protein</fullName>
    </recommendedName>
</protein>
<dbReference type="Proteomes" id="UP000192634">
    <property type="component" value="Unassembled WGS sequence"/>
</dbReference>
<feature type="signal peptide" evidence="2">
    <location>
        <begin position="1"/>
        <end position="23"/>
    </location>
</feature>
<dbReference type="AlphaFoldDB" id="A0A1W1ZXF6"/>
<feature type="chain" id="PRO_5012845558" description="PKD domain-containing protein" evidence="2">
    <location>
        <begin position="24"/>
        <end position="304"/>
    </location>
</feature>
<name>A0A1W1ZXF6_9MICO</name>
<feature type="compositionally biased region" description="Low complexity" evidence="1">
    <location>
        <begin position="79"/>
        <end position="95"/>
    </location>
</feature>
<evidence type="ECO:0000256" key="2">
    <source>
        <dbReference type="SAM" id="SignalP"/>
    </source>
</evidence>
<keyword evidence="2" id="KW-0732">Signal</keyword>
<dbReference type="EMBL" id="FWXN01000004">
    <property type="protein sequence ID" value="SMC53053.1"/>
    <property type="molecule type" value="Genomic_DNA"/>
</dbReference>
<feature type="region of interest" description="Disordered" evidence="1">
    <location>
        <begin position="42"/>
        <end position="100"/>
    </location>
</feature>
<accession>A0A1W1ZXF6</accession>